<name>A0A3A1UML1_9BACL</name>
<dbReference type="EC" id="2.3.1.-" evidence="4"/>
<dbReference type="EMBL" id="QXQA01000018">
    <property type="protein sequence ID" value="RIX49328.1"/>
    <property type="molecule type" value="Genomic_DNA"/>
</dbReference>
<dbReference type="SUPFAM" id="SSF110710">
    <property type="entry name" value="TTHA0583/YokD-like"/>
    <property type="match status" value="1"/>
</dbReference>
<dbReference type="PANTHER" id="PTHR11104:SF0">
    <property type="entry name" value="SPBETA PROPHAGE-DERIVED AMINOGLYCOSIDE N(3')-ACETYLTRANSFERASE-LIKE PROTEIN YOKD"/>
    <property type="match status" value="1"/>
</dbReference>
<dbReference type="OrthoDB" id="7330654at2"/>
<comment type="similarity">
    <text evidence="1 4">Belongs to the antibiotic N-acetyltransferase family.</text>
</comment>
<comment type="catalytic activity">
    <reaction evidence="4">
        <text>a 2-deoxystreptamine antibiotic + acetyl-CoA = an N(3)-acetyl-2-deoxystreptamine antibiotic + CoA + H(+)</text>
        <dbReference type="Rhea" id="RHEA:12665"/>
        <dbReference type="ChEBI" id="CHEBI:15378"/>
        <dbReference type="ChEBI" id="CHEBI:57287"/>
        <dbReference type="ChEBI" id="CHEBI:57288"/>
        <dbReference type="ChEBI" id="CHEBI:57921"/>
        <dbReference type="ChEBI" id="CHEBI:77452"/>
        <dbReference type="EC" id="2.3.1.81"/>
    </reaction>
</comment>
<organism evidence="5 6">
    <name type="scientific">Paenibacillus nanensis</name>
    <dbReference type="NCBI Taxonomy" id="393251"/>
    <lineage>
        <taxon>Bacteria</taxon>
        <taxon>Bacillati</taxon>
        <taxon>Bacillota</taxon>
        <taxon>Bacilli</taxon>
        <taxon>Bacillales</taxon>
        <taxon>Paenibacillaceae</taxon>
        <taxon>Paenibacillus</taxon>
    </lineage>
</organism>
<keyword evidence="4" id="KW-0046">Antibiotic resistance</keyword>
<dbReference type="RefSeq" id="WP_119602370.1">
    <property type="nucleotide sequence ID" value="NZ_QXQA01000018.1"/>
</dbReference>
<dbReference type="GO" id="GO:0046353">
    <property type="term" value="F:aminoglycoside 3-N-acetyltransferase activity"/>
    <property type="evidence" value="ECO:0007669"/>
    <property type="project" value="UniProtKB-EC"/>
</dbReference>
<dbReference type="InterPro" id="IPR003679">
    <property type="entry name" value="Amioglycoside_AcTrfase"/>
</dbReference>
<dbReference type="Proteomes" id="UP000266482">
    <property type="component" value="Unassembled WGS sequence"/>
</dbReference>
<keyword evidence="6" id="KW-1185">Reference proteome</keyword>
<keyword evidence="3 4" id="KW-0012">Acyltransferase</keyword>
<evidence type="ECO:0000313" key="6">
    <source>
        <dbReference type="Proteomes" id="UP000266482"/>
    </source>
</evidence>
<evidence type="ECO:0000256" key="1">
    <source>
        <dbReference type="ARBA" id="ARBA00006383"/>
    </source>
</evidence>
<sequence length="267" mass="29930">MKVNTSALPMTVNTLKQGFVQAGVKPGMTMLVHTSLKAMNRWIAGGPPAVVMALEEALGEEGTLVMPTHTNDLSEPSYWSRPPVPEEWWPIIREEMAPFQEDLTPAERMGATAECFRKQNGVLRSSHPQLSFAARGKNAAFITEHHALHHSLGEQSPLARLYDADGWVMLLGVGFENCTALHLSELRAAYASKAYVKQGAPCLVDGMRQWVRFDDLDYNSDDFEAIGEAFEREMDLVRFCLIGDAKVRLMPVRPLVDFGVRWMERNR</sequence>
<proteinExistence type="inferred from homology"/>
<dbReference type="Pfam" id="PF02522">
    <property type="entry name" value="Antibiotic_NAT"/>
    <property type="match status" value="1"/>
</dbReference>
<dbReference type="InterPro" id="IPR028345">
    <property type="entry name" value="Antibiotic_NAT-like"/>
</dbReference>
<accession>A0A3A1UML1</accession>
<evidence type="ECO:0000256" key="4">
    <source>
        <dbReference type="RuleBase" id="RU365031"/>
    </source>
</evidence>
<keyword evidence="2 4" id="KW-0808">Transferase</keyword>
<dbReference type="PANTHER" id="PTHR11104">
    <property type="entry name" value="AMINOGLYCOSIDE N3-ACETYLTRANSFERASE"/>
    <property type="match status" value="1"/>
</dbReference>
<dbReference type="AlphaFoldDB" id="A0A3A1UML1"/>
<comment type="caution">
    <text evidence="5">The sequence shown here is derived from an EMBL/GenBank/DDBJ whole genome shotgun (WGS) entry which is preliminary data.</text>
</comment>
<gene>
    <name evidence="5" type="ORF">D3P08_22485</name>
</gene>
<protein>
    <recommendedName>
        <fullName evidence="4">Aminoglycoside N(3)-acetyltransferase</fullName>
        <ecNumber evidence="4">2.3.1.-</ecNumber>
    </recommendedName>
</protein>
<evidence type="ECO:0000256" key="2">
    <source>
        <dbReference type="ARBA" id="ARBA00022679"/>
    </source>
</evidence>
<reference evidence="5 6" key="1">
    <citation type="submission" date="2018-09" db="EMBL/GenBank/DDBJ databases">
        <title>Paenibacillus aracenensis nov. sp. isolated from a cave in southern Spain.</title>
        <authorList>
            <person name="Jurado V."/>
            <person name="Gutierrez-Patricio S."/>
            <person name="Gonzalez-Pimentel J.L."/>
            <person name="Miller A.Z."/>
            <person name="Laiz L."/>
            <person name="Saiz-Jimenez C."/>
        </authorList>
    </citation>
    <scope>NUCLEOTIDE SEQUENCE [LARGE SCALE GENOMIC DNA]</scope>
    <source>
        <strain evidence="5 6">DSM 22867</strain>
    </source>
</reference>
<dbReference type="GO" id="GO:0046677">
    <property type="term" value="P:response to antibiotic"/>
    <property type="evidence" value="ECO:0007669"/>
    <property type="project" value="UniProtKB-KW"/>
</dbReference>
<evidence type="ECO:0000313" key="5">
    <source>
        <dbReference type="EMBL" id="RIX49328.1"/>
    </source>
</evidence>
<evidence type="ECO:0000256" key="3">
    <source>
        <dbReference type="ARBA" id="ARBA00023315"/>
    </source>
</evidence>